<dbReference type="SUPFAM" id="SSF52266">
    <property type="entry name" value="SGNH hydrolase"/>
    <property type="match status" value="1"/>
</dbReference>
<dbReference type="Pfam" id="PF13472">
    <property type="entry name" value="Lipase_GDSL_2"/>
    <property type="match status" value="1"/>
</dbReference>
<evidence type="ECO:0000256" key="1">
    <source>
        <dbReference type="SAM" id="Coils"/>
    </source>
</evidence>
<dbReference type="PANTHER" id="PTHR30383">
    <property type="entry name" value="THIOESTERASE 1/PROTEASE 1/LYSOPHOSPHOLIPASE L1"/>
    <property type="match status" value="1"/>
</dbReference>
<keyword evidence="4" id="KW-1185">Reference proteome</keyword>
<evidence type="ECO:0000259" key="2">
    <source>
        <dbReference type="Pfam" id="PF13472"/>
    </source>
</evidence>
<reference evidence="3" key="1">
    <citation type="submission" date="2021-01" db="EMBL/GenBank/DDBJ databases">
        <title>Genomic Encyclopedia of Type Strains, Phase IV (KMG-IV): sequencing the most valuable type-strain genomes for metagenomic binning, comparative biology and taxonomic classification.</title>
        <authorList>
            <person name="Goeker M."/>
        </authorList>
    </citation>
    <scope>NUCLEOTIDE SEQUENCE</scope>
    <source>
        <strain evidence="3">DSM 25523</strain>
    </source>
</reference>
<dbReference type="InterPro" id="IPR051532">
    <property type="entry name" value="Ester_Hydrolysis_Enzymes"/>
</dbReference>
<dbReference type="InterPro" id="IPR036514">
    <property type="entry name" value="SGNH_hydro_sf"/>
</dbReference>
<name>A0A939BV06_9BACL</name>
<dbReference type="InterPro" id="IPR013830">
    <property type="entry name" value="SGNH_hydro"/>
</dbReference>
<protein>
    <submittedName>
        <fullName evidence="3">Lysophospholipase L1-like esterase</fullName>
    </submittedName>
</protein>
<dbReference type="PANTHER" id="PTHR30383:SF27">
    <property type="entry name" value="SPORE GERMINATION LIPASE LIPC"/>
    <property type="match status" value="1"/>
</dbReference>
<gene>
    <name evidence="3" type="ORF">JOD01_002586</name>
</gene>
<feature type="domain" description="SGNH hydrolase-type esterase" evidence="2">
    <location>
        <begin position="69"/>
        <end position="254"/>
    </location>
</feature>
<keyword evidence="1" id="KW-0175">Coiled coil</keyword>
<evidence type="ECO:0000313" key="4">
    <source>
        <dbReference type="Proteomes" id="UP000717624"/>
    </source>
</evidence>
<dbReference type="RefSeq" id="WP_204518709.1">
    <property type="nucleotide sequence ID" value="NZ_BAABIN010000005.1"/>
</dbReference>
<proteinExistence type="predicted"/>
<dbReference type="Gene3D" id="3.40.50.1110">
    <property type="entry name" value="SGNH hydrolase"/>
    <property type="match status" value="1"/>
</dbReference>
<comment type="caution">
    <text evidence="3">The sequence shown here is derived from an EMBL/GenBank/DDBJ whole genome shotgun (WGS) entry which is preliminary data.</text>
</comment>
<dbReference type="EMBL" id="JAFBEB010000008">
    <property type="protein sequence ID" value="MBM7590974.1"/>
    <property type="molecule type" value="Genomic_DNA"/>
</dbReference>
<feature type="coiled-coil region" evidence="1">
    <location>
        <begin position="156"/>
        <end position="183"/>
    </location>
</feature>
<sequence>MRVSRERLLWRSTGLAALLAFLLCLVGFALALNPFVLAPANSALPAQKQPATATPPLANNGGALQIVTLGDSLTRGTGDTNGRGYVGILRDALAKQNGTKPVINNLAISGQQSPALLEQLAQPQVKKLIAQANLIVFTIGGNDLFQQSGGLYELDKEKLAQANEQLAANFEQILKQLRQLNATATIIYPSLYNPFGDTEAAAETAPPVLDWNSTASAIAAKYPRVIVVPTYDLFVQKEQAYLYSDHFHPNSAGYIRIAERILQALQ</sequence>
<dbReference type="GO" id="GO:0004622">
    <property type="term" value="F:phosphatidylcholine lysophospholipase activity"/>
    <property type="evidence" value="ECO:0007669"/>
    <property type="project" value="TreeGrafter"/>
</dbReference>
<dbReference type="Proteomes" id="UP000717624">
    <property type="component" value="Unassembled WGS sequence"/>
</dbReference>
<organism evidence="3 4">
    <name type="scientific">Brevibacillus fulvus</name>
    <dbReference type="NCBI Taxonomy" id="1125967"/>
    <lineage>
        <taxon>Bacteria</taxon>
        <taxon>Bacillati</taxon>
        <taxon>Bacillota</taxon>
        <taxon>Bacilli</taxon>
        <taxon>Bacillales</taxon>
        <taxon>Paenibacillaceae</taxon>
        <taxon>Brevibacillus</taxon>
    </lineage>
</organism>
<evidence type="ECO:0000313" key="3">
    <source>
        <dbReference type="EMBL" id="MBM7590974.1"/>
    </source>
</evidence>
<accession>A0A939BV06</accession>
<dbReference type="AlphaFoldDB" id="A0A939BV06"/>